<name>A0A833RP01_PHYIN</name>
<evidence type="ECO:0000313" key="3">
    <source>
        <dbReference type="EMBL" id="KAF4033912.1"/>
    </source>
</evidence>
<reference evidence="2" key="1">
    <citation type="submission" date="2020-04" db="EMBL/GenBank/DDBJ databases">
        <title>Hybrid Assembly of Korean Phytophthora infestans isolates.</title>
        <authorList>
            <person name="Prokchorchik M."/>
            <person name="Lee Y."/>
            <person name="Seo J."/>
            <person name="Cho J.-H."/>
            <person name="Park Y.-E."/>
            <person name="Jang D.-C."/>
            <person name="Im J.-S."/>
            <person name="Choi J.-G."/>
            <person name="Park H.-J."/>
            <person name="Lee G.-B."/>
            <person name="Lee Y.-G."/>
            <person name="Hong S.-Y."/>
            <person name="Cho K."/>
            <person name="Sohn K.H."/>
        </authorList>
    </citation>
    <scope>NUCLEOTIDE SEQUENCE</scope>
    <source>
        <strain evidence="2">KR_1_A1</strain>
    </source>
</reference>
<feature type="compositionally biased region" description="Low complexity" evidence="1">
    <location>
        <begin position="14"/>
        <end position="28"/>
    </location>
</feature>
<evidence type="ECO:0000256" key="1">
    <source>
        <dbReference type="SAM" id="MobiDB-lite"/>
    </source>
</evidence>
<dbReference type="EMBL" id="WSZM01000844">
    <property type="protein sequence ID" value="KAF4029292.1"/>
    <property type="molecule type" value="Genomic_DNA"/>
</dbReference>
<dbReference type="Proteomes" id="UP000602510">
    <property type="component" value="Unassembled WGS sequence"/>
</dbReference>
<keyword evidence="4" id="KW-1185">Reference proteome</keyword>
<evidence type="ECO:0000313" key="2">
    <source>
        <dbReference type="EMBL" id="KAF4029292.1"/>
    </source>
</evidence>
<accession>A0A833RP01</accession>
<dbReference type="AlphaFoldDB" id="A0A833RP01"/>
<protein>
    <submittedName>
        <fullName evidence="2">Uncharacterized protein</fullName>
    </submittedName>
</protein>
<proteinExistence type="predicted"/>
<sequence>MSSPWLSNREEFNHSQSSRSNSNSSMASGELLGERQPLLGPGSPDTRTASDTGHGNYRR</sequence>
<feature type="region of interest" description="Disordered" evidence="1">
    <location>
        <begin position="1"/>
        <end position="59"/>
    </location>
</feature>
<dbReference type="EMBL" id="WSZM01000399">
    <property type="protein sequence ID" value="KAF4033912.1"/>
    <property type="molecule type" value="Genomic_DNA"/>
</dbReference>
<gene>
    <name evidence="3" type="ORF">GN244_ATG14121</name>
    <name evidence="2" type="ORF">GN244_ATG18986</name>
</gene>
<organism evidence="2 4">
    <name type="scientific">Phytophthora infestans</name>
    <name type="common">Potato late blight agent</name>
    <name type="synonym">Botrytis infestans</name>
    <dbReference type="NCBI Taxonomy" id="4787"/>
    <lineage>
        <taxon>Eukaryota</taxon>
        <taxon>Sar</taxon>
        <taxon>Stramenopiles</taxon>
        <taxon>Oomycota</taxon>
        <taxon>Peronosporomycetes</taxon>
        <taxon>Peronosporales</taxon>
        <taxon>Peronosporaceae</taxon>
        <taxon>Phytophthora</taxon>
    </lineage>
</organism>
<comment type="caution">
    <text evidence="2">The sequence shown here is derived from an EMBL/GenBank/DDBJ whole genome shotgun (WGS) entry which is preliminary data.</text>
</comment>
<evidence type="ECO:0000313" key="4">
    <source>
        <dbReference type="Proteomes" id="UP000602510"/>
    </source>
</evidence>